<dbReference type="OMA" id="TTEGNPD"/>
<name>A0A0D2P479_HYPSF</name>
<dbReference type="PANTHER" id="PTHR46572">
    <property type="entry name" value="RHO1 GDP-GTP EXCHANGE PROTEIN 1-RELATED"/>
    <property type="match status" value="1"/>
</dbReference>
<feature type="compositionally biased region" description="Polar residues" evidence="3">
    <location>
        <begin position="1688"/>
        <end position="1705"/>
    </location>
</feature>
<feature type="region of interest" description="Disordered" evidence="3">
    <location>
        <begin position="1667"/>
        <end position="1705"/>
    </location>
</feature>
<protein>
    <submittedName>
        <fullName evidence="7">Uncharacterized protein</fullName>
    </submittedName>
</protein>
<feature type="domain" description="CNH" evidence="4">
    <location>
        <begin position="1242"/>
        <end position="1554"/>
    </location>
</feature>
<evidence type="ECO:0000313" key="8">
    <source>
        <dbReference type="Proteomes" id="UP000054270"/>
    </source>
</evidence>
<dbReference type="Pfam" id="PF00621">
    <property type="entry name" value="RhoGEF"/>
    <property type="match status" value="2"/>
</dbReference>
<feature type="compositionally biased region" description="Polar residues" evidence="3">
    <location>
        <begin position="1143"/>
        <end position="1155"/>
    </location>
</feature>
<dbReference type="SUPFAM" id="SSF50729">
    <property type="entry name" value="PH domain-like"/>
    <property type="match status" value="1"/>
</dbReference>
<dbReference type="CDD" id="cd00160">
    <property type="entry name" value="RhoGEF"/>
    <property type="match status" value="2"/>
</dbReference>
<dbReference type="PANTHER" id="PTHR46572:SF1">
    <property type="entry name" value="RHO1 GUANINE NUCLEOTIDE EXCHANGE FACTOR TUS1"/>
    <property type="match status" value="1"/>
</dbReference>
<reference evidence="8" key="1">
    <citation type="submission" date="2014-04" db="EMBL/GenBank/DDBJ databases">
        <title>Evolutionary Origins and Diversification of the Mycorrhizal Mutualists.</title>
        <authorList>
            <consortium name="DOE Joint Genome Institute"/>
            <consortium name="Mycorrhizal Genomics Consortium"/>
            <person name="Kohler A."/>
            <person name="Kuo A."/>
            <person name="Nagy L.G."/>
            <person name="Floudas D."/>
            <person name="Copeland A."/>
            <person name="Barry K.W."/>
            <person name="Cichocki N."/>
            <person name="Veneault-Fourrey C."/>
            <person name="LaButti K."/>
            <person name="Lindquist E.A."/>
            <person name="Lipzen A."/>
            <person name="Lundell T."/>
            <person name="Morin E."/>
            <person name="Murat C."/>
            <person name="Riley R."/>
            <person name="Ohm R."/>
            <person name="Sun H."/>
            <person name="Tunlid A."/>
            <person name="Henrissat B."/>
            <person name="Grigoriev I.V."/>
            <person name="Hibbett D.S."/>
            <person name="Martin F."/>
        </authorList>
    </citation>
    <scope>NUCLEOTIDE SEQUENCE [LARGE SCALE GENOMIC DNA]</scope>
    <source>
        <strain evidence="8">FD-334 SS-4</strain>
    </source>
</reference>
<dbReference type="Proteomes" id="UP000054270">
    <property type="component" value="Unassembled WGS sequence"/>
</dbReference>
<feature type="domain" description="DH" evidence="6">
    <location>
        <begin position="835"/>
        <end position="1020"/>
    </location>
</feature>
<feature type="domain" description="DH" evidence="6">
    <location>
        <begin position="605"/>
        <end position="796"/>
    </location>
</feature>
<dbReference type="InterPro" id="IPR052233">
    <property type="entry name" value="Rho-type_GEFs"/>
</dbReference>
<keyword evidence="8" id="KW-1185">Reference proteome</keyword>
<feature type="region of interest" description="Disordered" evidence="3">
    <location>
        <begin position="32"/>
        <end position="312"/>
    </location>
</feature>
<evidence type="ECO:0000259" key="4">
    <source>
        <dbReference type="SMART" id="SM00036"/>
    </source>
</evidence>
<feature type="compositionally biased region" description="Polar residues" evidence="3">
    <location>
        <begin position="75"/>
        <end position="91"/>
    </location>
</feature>
<dbReference type="EMBL" id="KN817542">
    <property type="protein sequence ID" value="KJA23516.1"/>
    <property type="molecule type" value="Genomic_DNA"/>
</dbReference>
<feature type="compositionally biased region" description="Low complexity" evidence="3">
    <location>
        <begin position="103"/>
        <end position="118"/>
    </location>
</feature>
<evidence type="ECO:0000259" key="6">
    <source>
        <dbReference type="SMART" id="SM00325"/>
    </source>
</evidence>
<dbReference type="Pfam" id="PF00780">
    <property type="entry name" value="CNH"/>
    <property type="match status" value="1"/>
</dbReference>
<dbReference type="Pfam" id="PF15405">
    <property type="entry name" value="PH_5"/>
    <property type="match status" value="1"/>
</dbReference>
<dbReference type="SMART" id="SM00036">
    <property type="entry name" value="CNH"/>
    <property type="match status" value="1"/>
</dbReference>
<proteinExistence type="predicted"/>
<evidence type="ECO:0000256" key="1">
    <source>
        <dbReference type="ARBA" id="ARBA00022553"/>
    </source>
</evidence>
<feature type="region of interest" description="Disordered" evidence="3">
    <location>
        <begin position="1135"/>
        <end position="1155"/>
    </location>
</feature>
<dbReference type="GO" id="GO:0005085">
    <property type="term" value="F:guanyl-nucleotide exchange factor activity"/>
    <property type="evidence" value="ECO:0007669"/>
    <property type="project" value="UniProtKB-KW"/>
</dbReference>
<dbReference type="InterPro" id="IPR001180">
    <property type="entry name" value="CNH_dom"/>
</dbReference>
<organism evidence="7 8">
    <name type="scientific">Hypholoma sublateritium (strain FD-334 SS-4)</name>
    <dbReference type="NCBI Taxonomy" id="945553"/>
    <lineage>
        <taxon>Eukaryota</taxon>
        <taxon>Fungi</taxon>
        <taxon>Dikarya</taxon>
        <taxon>Basidiomycota</taxon>
        <taxon>Agaricomycotina</taxon>
        <taxon>Agaricomycetes</taxon>
        <taxon>Agaricomycetidae</taxon>
        <taxon>Agaricales</taxon>
        <taxon>Agaricineae</taxon>
        <taxon>Strophariaceae</taxon>
        <taxon>Hypholoma</taxon>
    </lineage>
</organism>
<feature type="compositionally biased region" description="Polar residues" evidence="3">
    <location>
        <begin position="196"/>
        <end position="209"/>
    </location>
</feature>
<dbReference type="InterPro" id="IPR041675">
    <property type="entry name" value="PH_5"/>
</dbReference>
<accession>A0A0D2P479</accession>
<dbReference type="Gene3D" id="2.30.29.30">
    <property type="entry name" value="Pleckstrin-homology domain (PH domain)/Phosphotyrosine-binding domain (PTB)"/>
    <property type="match status" value="1"/>
</dbReference>
<dbReference type="InterPro" id="IPR035899">
    <property type="entry name" value="DBL_dom_sf"/>
</dbReference>
<dbReference type="CDD" id="cd04435">
    <property type="entry name" value="DEP_fRom2"/>
    <property type="match status" value="1"/>
</dbReference>
<dbReference type="SUPFAM" id="SSF48065">
    <property type="entry name" value="DBL homology domain (DH-domain)"/>
    <property type="match status" value="2"/>
</dbReference>
<feature type="compositionally biased region" description="Low complexity" evidence="3">
    <location>
        <begin position="139"/>
        <end position="165"/>
    </location>
</feature>
<evidence type="ECO:0000259" key="5">
    <source>
        <dbReference type="SMART" id="SM00233"/>
    </source>
</evidence>
<sequence>MPASSGLGPRPTSPVEEDLQKLYNEVWAVFAEETPPSERDLENIYSGYADDYEPTPQSLAPVPQHTGRRSPSPYRVNTQNLATASSPASGKSPTRRRLPPTPGGSSSSPVTPGPSVVSYAMPEPEVYYPPGASRPHMYNGSTSNSFASFTSSSTRSSDPASGSSRRSADTNGRQPPRGSSSSSNTSYWDDALRTPVSDSQVHYPSSRNDVYQRPSGALPPALPPKPSAYTNMSQNPYLSAPAPSTYDQEGSDAYDYASESNPYISTSTPTPPLPPLPGVNDERYAPYPSPNTYTTSPEASSSYNGFPDFSLKNATGAASQNSFFDQPHAASSARAAQQGAQLAIHDPNGYDYGEQDYDDQDGLTASDPNVMRRPSDMLRSVAQFSPGKQPSLELHDDPDPLGDYWEDEDEEDETRFVNFSLLSNIAMQLRDKVPRGTHVKGSIPYPRAFTGKDIVSTIQTQIQRELAINHGVSTNDRRVALQVARSLQSQLFFYEVEWGNRVLHDGVEDVYMFLDDQESGSDAIPEREELPTSVITMLTRCYSPSCGEGVVCYAYSCPRKGDHAFVPPPAPVEALAVVTEEAWTSTVDAAIVKSLPQSEVNRQNIIHQLINREKQYLQDLDLVESAFIKPLRAANPPVISPNLLDDFIDDVFGNILDLRETNRRLLEVLYVRQREEGPIILRIGDIFLQSAAEFRFAYPTYIGHFPISEKRLKDETDANPQLKIFLDQCARQPSSRPEDSTRLELKSFLSRPADHLQRYTVHLEAVLHETAPENPDTEFLVEAIDAIKNLHSISQLRTFQAAMGKGAPGKWEWHDIVPVEVREHFAKKDAKRQAIIFELIKGEMAYVKDLENIQNMYIIPLRKDTSIIPSDRLDQFIDDVFHNYADLFQHHKKLVGELHEIQREQHPNIHSITAPLFDAALNFRDSYMEYIPNYPIAAYRIDNEMANNPAFKTFVDNCVRHPDAHRLDMKSFINRPIPRLLRYELLLKGIMDETPAGHEDIEAIPQVVEVIKALGKETEPGVQSAKQKVEVWRYNANLIFKQGESIDMDLLDPGRSLIYSGKLLRQPESGLEWNGWSELHVLLFDNYLVMTKPKEKDGVTKYQVNRRPIPLDLLTLVNFTDPPTQRSAGILRNLRGGERHDTNSGTPGMTPDSATDSRSVFPLTLHHNGRTGGPYILYAESAQSRSDWKERLEHALILRKTVQESNKVFEIEYLSRETFVMPAVAVGTNNGPAWNQDNQYTGKVTCSVPFNTLDGRALVAIGCTEGVWIGFRHDPKSIRRVLHLKMVTQCAMLEDFGIFLVLADKALFAYHIEALVPSTPNGPHTSQVPQKLSGTKDVHFFSVGTLGGRTLIIYMKKKSLNSIFRVLEPVGEKINEGAKASAGFGSRLGFRSTKSEWFRIYRDFFLPSDSFDVIFLKARIAIFCAKGFEIMNLHDFDSITIPQRDDPRHAQLAKRCEAARPLGMFRSTEEEFLLCYDEFGLYVDKHGDPCRSLGTIEWEGTAERVAFHAPYILLFDSRFIEIRHIATGRLAQIIPGNEIRCTWDGRGVSVTANTPPIDSQHDNVVQEAQVHFVMNSTDSVTGPGGMRTRNIVQHVCELIPTVALFPTTQPSTAAPLPQANIPQANAQQVQYDAYNAAPTHMSNYSYGSSVNSTAHGYAPSMTQGYAPPPVPNSVNPAPGGGSYYTRGGQATMSPPRSPETSQMWR</sequence>
<evidence type="ECO:0000256" key="3">
    <source>
        <dbReference type="SAM" id="MobiDB-lite"/>
    </source>
</evidence>
<feature type="region of interest" description="Disordered" evidence="3">
    <location>
        <begin position="345"/>
        <end position="366"/>
    </location>
</feature>
<dbReference type="STRING" id="945553.A0A0D2P479"/>
<evidence type="ECO:0000313" key="7">
    <source>
        <dbReference type="EMBL" id="KJA23516.1"/>
    </source>
</evidence>
<gene>
    <name evidence="7" type="ORF">HYPSUDRAFT_76881</name>
</gene>
<evidence type="ECO:0000256" key="2">
    <source>
        <dbReference type="ARBA" id="ARBA00022658"/>
    </source>
</evidence>
<feature type="domain" description="PH" evidence="5">
    <location>
        <begin position="1057"/>
        <end position="1199"/>
    </location>
</feature>
<dbReference type="SMART" id="SM00233">
    <property type="entry name" value="PH"/>
    <property type="match status" value="1"/>
</dbReference>
<dbReference type="InterPro" id="IPR001849">
    <property type="entry name" value="PH_domain"/>
</dbReference>
<dbReference type="SMART" id="SM00325">
    <property type="entry name" value="RhoGEF"/>
    <property type="match status" value="2"/>
</dbReference>
<dbReference type="OrthoDB" id="2272012at2759"/>
<dbReference type="InterPro" id="IPR000219">
    <property type="entry name" value="DH_dom"/>
</dbReference>
<keyword evidence="1" id="KW-0597">Phosphoprotein</keyword>
<keyword evidence="2" id="KW-0344">Guanine-nucleotide releasing factor</keyword>
<dbReference type="InterPro" id="IPR011993">
    <property type="entry name" value="PH-like_dom_sf"/>
</dbReference>
<dbReference type="Gene3D" id="1.20.900.10">
    <property type="entry name" value="Dbl homology (DH) domain"/>
    <property type="match status" value="2"/>
</dbReference>